<feature type="transmembrane region" description="Helical" evidence="7">
    <location>
        <begin position="221"/>
        <end position="243"/>
    </location>
</feature>
<keyword evidence="3" id="KW-1003">Cell membrane</keyword>
<dbReference type="InterPro" id="IPR000515">
    <property type="entry name" value="MetI-like"/>
</dbReference>
<evidence type="ECO:0000256" key="7">
    <source>
        <dbReference type="RuleBase" id="RU363032"/>
    </source>
</evidence>
<accession>A0ABV9DED7</accession>
<evidence type="ECO:0000256" key="5">
    <source>
        <dbReference type="ARBA" id="ARBA00022989"/>
    </source>
</evidence>
<proteinExistence type="inferred from homology"/>
<dbReference type="Pfam" id="PF00528">
    <property type="entry name" value="BPD_transp_1"/>
    <property type="match status" value="1"/>
</dbReference>
<reference evidence="10" key="1">
    <citation type="journal article" date="2019" name="Int. J. Syst. Evol. Microbiol.">
        <title>The Global Catalogue of Microorganisms (GCM) 10K type strain sequencing project: providing services to taxonomists for standard genome sequencing and annotation.</title>
        <authorList>
            <consortium name="The Broad Institute Genomics Platform"/>
            <consortium name="The Broad Institute Genome Sequencing Center for Infectious Disease"/>
            <person name="Wu L."/>
            <person name="Ma J."/>
        </authorList>
    </citation>
    <scope>NUCLEOTIDE SEQUENCE [LARGE SCALE GENOMIC DNA]</scope>
    <source>
        <strain evidence="10">CGMCC 4.7426</strain>
    </source>
</reference>
<evidence type="ECO:0000256" key="6">
    <source>
        <dbReference type="ARBA" id="ARBA00023136"/>
    </source>
</evidence>
<keyword evidence="4 7" id="KW-0812">Transmembrane</keyword>
<gene>
    <name evidence="9" type="ORF">ACFO3D_02475</name>
</gene>
<dbReference type="Proteomes" id="UP001595989">
    <property type="component" value="Unassembled WGS sequence"/>
</dbReference>
<dbReference type="RefSeq" id="WP_390293015.1">
    <property type="nucleotide sequence ID" value="NZ_JBHSFU010000003.1"/>
</dbReference>
<name>A0ABV9DED7_9BACI</name>
<evidence type="ECO:0000256" key="3">
    <source>
        <dbReference type="ARBA" id="ARBA00022475"/>
    </source>
</evidence>
<feature type="transmembrane region" description="Helical" evidence="7">
    <location>
        <begin position="12"/>
        <end position="29"/>
    </location>
</feature>
<protein>
    <submittedName>
        <fullName evidence="9">ABC transporter permease subunit</fullName>
    </submittedName>
</protein>
<dbReference type="PROSITE" id="PS50928">
    <property type="entry name" value="ABC_TM1"/>
    <property type="match status" value="1"/>
</dbReference>
<keyword evidence="10" id="KW-1185">Reference proteome</keyword>
<dbReference type="CDD" id="cd06261">
    <property type="entry name" value="TM_PBP2"/>
    <property type="match status" value="1"/>
</dbReference>
<evidence type="ECO:0000256" key="4">
    <source>
        <dbReference type="ARBA" id="ARBA00022692"/>
    </source>
</evidence>
<sequence length="287" mass="32475">MDSFVSRISGKFILGLVGIFLIGALPSLFNGVSMNLGSYIAQLTATLPEIIRPWEMSQMIGGFERPLFPRILDPWGYSMTLLLGAFSVAFLVAMALAFFTFLLPRKLIKIVKFILFSLESVPDVLVMILFQTGAIWIHMQTGERLFYVVEYGGHQPYTLPIIALSILPTIFLFRIFILDFEEQADQPYVEMATAKGLKNYLILWKHILRNAIMGMFLHTRFILWVMLSNLLVAELVFGINGLIQFMYTSPTPEIFTLGILLFFVPIFAVLAIGQFIIEKATSQKVVL</sequence>
<dbReference type="EMBL" id="JBHSFU010000003">
    <property type="protein sequence ID" value="MFC4557075.1"/>
    <property type="molecule type" value="Genomic_DNA"/>
</dbReference>
<feature type="transmembrane region" description="Helical" evidence="7">
    <location>
        <begin position="75"/>
        <end position="101"/>
    </location>
</feature>
<comment type="similarity">
    <text evidence="7">Belongs to the binding-protein-dependent transport system permease family.</text>
</comment>
<feature type="transmembrane region" description="Helical" evidence="7">
    <location>
        <begin position="113"/>
        <end position="137"/>
    </location>
</feature>
<comment type="subcellular location">
    <subcellularLocation>
        <location evidence="1 7">Cell membrane</location>
        <topology evidence="1 7">Multi-pass membrane protein</topology>
    </subcellularLocation>
</comment>
<evidence type="ECO:0000259" key="8">
    <source>
        <dbReference type="PROSITE" id="PS50928"/>
    </source>
</evidence>
<evidence type="ECO:0000256" key="1">
    <source>
        <dbReference type="ARBA" id="ARBA00004651"/>
    </source>
</evidence>
<evidence type="ECO:0000313" key="9">
    <source>
        <dbReference type="EMBL" id="MFC4557075.1"/>
    </source>
</evidence>
<feature type="domain" description="ABC transmembrane type-1" evidence="8">
    <location>
        <begin position="75"/>
        <end position="273"/>
    </location>
</feature>
<comment type="caution">
    <text evidence="9">The sequence shown here is derived from an EMBL/GenBank/DDBJ whole genome shotgun (WGS) entry which is preliminary data.</text>
</comment>
<keyword evidence="2 7" id="KW-0813">Transport</keyword>
<dbReference type="PANTHER" id="PTHR30465">
    <property type="entry name" value="INNER MEMBRANE ABC TRANSPORTER"/>
    <property type="match status" value="1"/>
</dbReference>
<keyword evidence="5 7" id="KW-1133">Transmembrane helix</keyword>
<dbReference type="Gene3D" id="1.10.3720.10">
    <property type="entry name" value="MetI-like"/>
    <property type="match status" value="1"/>
</dbReference>
<dbReference type="SUPFAM" id="SSF161098">
    <property type="entry name" value="MetI-like"/>
    <property type="match status" value="1"/>
</dbReference>
<dbReference type="PANTHER" id="PTHR30465:SF44">
    <property type="entry name" value="ABC-TYPE DIPEPTIDE_OLIGOPEPTIDE TRANSPORT SYSTEM, PERMEASE COMPONENT"/>
    <property type="match status" value="1"/>
</dbReference>
<organism evidence="9 10">
    <name type="scientific">Virgibacillus kekensis</name>
    <dbReference type="NCBI Taxonomy" id="202261"/>
    <lineage>
        <taxon>Bacteria</taxon>
        <taxon>Bacillati</taxon>
        <taxon>Bacillota</taxon>
        <taxon>Bacilli</taxon>
        <taxon>Bacillales</taxon>
        <taxon>Bacillaceae</taxon>
        <taxon>Virgibacillus</taxon>
    </lineage>
</organism>
<feature type="transmembrane region" description="Helical" evidence="7">
    <location>
        <begin position="255"/>
        <end position="277"/>
    </location>
</feature>
<evidence type="ECO:0000256" key="2">
    <source>
        <dbReference type="ARBA" id="ARBA00022448"/>
    </source>
</evidence>
<dbReference type="InterPro" id="IPR035906">
    <property type="entry name" value="MetI-like_sf"/>
</dbReference>
<feature type="transmembrane region" description="Helical" evidence="7">
    <location>
        <begin position="157"/>
        <end position="177"/>
    </location>
</feature>
<keyword evidence="6 7" id="KW-0472">Membrane</keyword>
<evidence type="ECO:0000313" key="10">
    <source>
        <dbReference type="Proteomes" id="UP001595989"/>
    </source>
</evidence>